<evidence type="ECO:0000256" key="6">
    <source>
        <dbReference type="ARBA" id="ARBA00022917"/>
    </source>
</evidence>
<dbReference type="Proteomes" id="UP001305779">
    <property type="component" value="Unassembled WGS sequence"/>
</dbReference>
<accession>A0ABR0F3W2</accession>
<dbReference type="SUPFAM" id="SSF52954">
    <property type="entry name" value="Class II aaRS ABD-related"/>
    <property type="match status" value="1"/>
</dbReference>
<keyword evidence="5" id="KW-0067">ATP-binding</keyword>
<keyword evidence="3" id="KW-0436">Ligase</keyword>
<evidence type="ECO:0000256" key="7">
    <source>
        <dbReference type="ARBA" id="ARBA00023146"/>
    </source>
</evidence>
<evidence type="ECO:0000259" key="10">
    <source>
        <dbReference type="PROSITE" id="PS50862"/>
    </source>
</evidence>
<evidence type="ECO:0000256" key="2">
    <source>
        <dbReference type="ARBA" id="ARBA00012831"/>
    </source>
</evidence>
<protein>
    <recommendedName>
        <fullName evidence="2">proline--tRNA ligase</fullName>
        <ecNumber evidence="2">6.1.1.15</ecNumber>
    </recommendedName>
    <alternativeName>
        <fullName evidence="8">Prolyl-tRNA synthetase</fullName>
    </alternativeName>
</protein>
<comment type="catalytic activity">
    <reaction evidence="9">
        <text>tRNA(Pro) + L-proline + ATP = L-prolyl-tRNA(Pro) + AMP + diphosphate</text>
        <dbReference type="Rhea" id="RHEA:14305"/>
        <dbReference type="Rhea" id="RHEA-COMP:9700"/>
        <dbReference type="Rhea" id="RHEA-COMP:9702"/>
        <dbReference type="ChEBI" id="CHEBI:30616"/>
        <dbReference type="ChEBI" id="CHEBI:33019"/>
        <dbReference type="ChEBI" id="CHEBI:60039"/>
        <dbReference type="ChEBI" id="CHEBI:78442"/>
        <dbReference type="ChEBI" id="CHEBI:78532"/>
        <dbReference type="ChEBI" id="CHEBI:456215"/>
        <dbReference type="EC" id="6.1.1.15"/>
    </reaction>
</comment>
<evidence type="ECO:0000256" key="1">
    <source>
        <dbReference type="ARBA" id="ARBA00008226"/>
    </source>
</evidence>
<keyword evidence="6" id="KW-0648">Protein biosynthesis</keyword>
<dbReference type="EC" id="6.1.1.15" evidence="2"/>
<reference evidence="11 12" key="1">
    <citation type="journal article" date="2023" name="G3 (Bethesda)">
        <title>A chromosome-level genome assembly of Zasmidium syzygii isolated from banana leaves.</title>
        <authorList>
            <person name="van Westerhoven A.C."/>
            <person name="Mehrabi R."/>
            <person name="Talebi R."/>
            <person name="Steentjes M.B.F."/>
            <person name="Corcolon B."/>
            <person name="Chong P.A."/>
            <person name="Kema G.H.J."/>
            <person name="Seidl M.F."/>
        </authorList>
    </citation>
    <scope>NUCLEOTIDE SEQUENCE [LARGE SCALE GENOMIC DNA]</scope>
    <source>
        <strain evidence="11 12">P124</strain>
    </source>
</reference>
<keyword evidence="12" id="KW-1185">Reference proteome</keyword>
<keyword evidence="7" id="KW-0030">Aminoacyl-tRNA synthetase</keyword>
<dbReference type="Gene3D" id="3.40.50.800">
    <property type="entry name" value="Anticodon-binding domain"/>
    <property type="match status" value="1"/>
</dbReference>
<dbReference type="EMBL" id="JAXOVC010000001">
    <property type="protein sequence ID" value="KAK4508636.1"/>
    <property type="molecule type" value="Genomic_DNA"/>
</dbReference>
<evidence type="ECO:0000256" key="9">
    <source>
        <dbReference type="ARBA" id="ARBA00047671"/>
    </source>
</evidence>
<sequence length="603" mass="67603">MSLLFFINAIKQMLDQAMASDGRNRLSTFWTPTQTRKASVEDASDHGHDLLLRAGFLRQAHSGIFHLLPLGLRVQDKIERLIDKHMQSVGASKVSLSSLSSQELWQKSGRLDGRNAELFHLEDRKEAGYLLAPTHEEEITTIVKNAVHSYKDLPLRLYQVSRKYRDEARPRQGLLRGREFVMKDLYTFDVNESQALETYEGVRAAYRAFLDELNLPYLVATADSGNMGGTHSHEYHFPSPKGEDTVISCASCKMTINEELFRGRHDPGHVDARIDQEAAVPFKVWHGWKPAERLPPQDSAVANSEKGDTARLEDTVAPTIVEVFLPNGPFEPNIHAIKELVPGLDTSQSSDISDLKQLLHIGEQAEDQSQQKPRRIAIFDPRVSAESVKSGREYWQRHPLFAGLPEKSEAAPFLLTQARNDDPCPKCSAEGSLQFQKAIEIGHTFHLGNRYSQPLQATVMDEKNKQVEIEMGCHGIGVSRLIAAAASLLADDKGLNWPKVIAPFGVLLVGAGSTSKEEVATVYDKLDAALHDSGLDVVIDDRQRPFGWKLNDADLIGYPFILIMGKAWKERRSLELQCRRLGIKEEINVDHLHGKLKDYSERL</sequence>
<dbReference type="Pfam" id="PF00587">
    <property type="entry name" value="tRNA-synt_2b"/>
    <property type="match status" value="1"/>
</dbReference>
<name>A0ABR0F3W2_ZASCE</name>
<dbReference type="InterPro" id="IPR004154">
    <property type="entry name" value="Anticodon-bd"/>
</dbReference>
<dbReference type="InterPro" id="IPR002316">
    <property type="entry name" value="Pro-tRNA-ligase_IIa"/>
</dbReference>
<comment type="similarity">
    <text evidence="1">Belongs to the class-II aminoacyl-tRNA synthetase family.</text>
</comment>
<dbReference type="PROSITE" id="PS50862">
    <property type="entry name" value="AA_TRNA_LIGASE_II"/>
    <property type="match status" value="1"/>
</dbReference>
<dbReference type="InterPro" id="IPR045864">
    <property type="entry name" value="aa-tRNA-synth_II/BPL/LPL"/>
</dbReference>
<dbReference type="PRINTS" id="PR01046">
    <property type="entry name" value="TRNASYNTHPRO"/>
</dbReference>
<evidence type="ECO:0000256" key="3">
    <source>
        <dbReference type="ARBA" id="ARBA00022598"/>
    </source>
</evidence>
<gene>
    <name evidence="11" type="ORF">PRZ48_002375</name>
</gene>
<evidence type="ECO:0000256" key="8">
    <source>
        <dbReference type="ARBA" id="ARBA00029731"/>
    </source>
</evidence>
<dbReference type="InterPro" id="IPR036621">
    <property type="entry name" value="Anticodon-bd_dom_sf"/>
</dbReference>
<evidence type="ECO:0000313" key="12">
    <source>
        <dbReference type="Proteomes" id="UP001305779"/>
    </source>
</evidence>
<dbReference type="InterPro" id="IPR006195">
    <property type="entry name" value="aa-tRNA-synth_II"/>
</dbReference>
<dbReference type="InterPro" id="IPR002314">
    <property type="entry name" value="aa-tRNA-synt_IIb"/>
</dbReference>
<dbReference type="Gene3D" id="3.30.930.10">
    <property type="entry name" value="Bira Bifunctional Protein, Domain 2"/>
    <property type="match status" value="2"/>
</dbReference>
<dbReference type="Pfam" id="PF03129">
    <property type="entry name" value="HGTP_anticodon"/>
    <property type="match status" value="1"/>
</dbReference>
<feature type="domain" description="Aminoacyl-transfer RNA synthetases class-II family profile" evidence="10">
    <location>
        <begin position="71"/>
        <end position="498"/>
    </location>
</feature>
<dbReference type="InterPro" id="IPR050062">
    <property type="entry name" value="Pro-tRNA_synthetase"/>
</dbReference>
<evidence type="ECO:0000256" key="4">
    <source>
        <dbReference type="ARBA" id="ARBA00022741"/>
    </source>
</evidence>
<evidence type="ECO:0000313" key="11">
    <source>
        <dbReference type="EMBL" id="KAK4508636.1"/>
    </source>
</evidence>
<dbReference type="PANTHER" id="PTHR42753">
    <property type="entry name" value="MITOCHONDRIAL RIBOSOME PROTEIN L39/PROLYL-TRNA LIGASE FAMILY MEMBER"/>
    <property type="match status" value="1"/>
</dbReference>
<dbReference type="SUPFAM" id="SSF55681">
    <property type="entry name" value="Class II aaRS and biotin synthetases"/>
    <property type="match status" value="1"/>
</dbReference>
<dbReference type="PANTHER" id="PTHR42753:SF2">
    <property type="entry name" value="PROLINE--TRNA LIGASE"/>
    <property type="match status" value="1"/>
</dbReference>
<keyword evidence="4" id="KW-0547">Nucleotide-binding</keyword>
<organism evidence="11 12">
    <name type="scientific">Zasmidium cellare</name>
    <name type="common">Wine cellar mold</name>
    <name type="synonym">Racodium cellare</name>
    <dbReference type="NCBI Taxonomy" id="395010"/>
    <lineage>
        <taxon>Eukaryota</taxon>
        <taxon>Fungi</taxon>
        <taxon>Dikarya</taxon>
        <taxon>Ascomycota</taxon>
        <taxon>Pezizomycotina</taxon>
        <taxon>Dothideomycetes</taxon>
        <taxon>Dothideomycetidae</taxon>
        <taxon>Mycosphaerellales</taxon>
        <taxon>Mycosphaerellaceae</taxon>
        <taxon>Zasmidium</taxon>
    </lineage>
</organism>
<comment type="caution">
    <text evidence="11">The sequence shown here is derived from an EMBL/GenBank/DDBJ whole genome shotgun (WGS) entry which is preliminary data.</text>
</comment>
<evidence type="ECO:0000256" key="5">
    <source>
        <dbReference type="ARBA" id="ARBA00022840"/>
    </source>
</evidence>
<proteinExistence type="inferred from homology"/>